<protein>
    <recommendedName>
        <fullName evidence="3">[Ribosomal protein bS18]-alanine N-acetyltransferase</fullName>
        <ecNumber evidence="3">2.3.1.266</ecNumber>
    </recommendedName>
</protein>
<keyword evidence="3" id="KW-0963">Cytoplasm</keyword>
<keyword evidence="1 5" id="KW-0808">Transferase</keyword>
<comment type="function">
    <text evidence="3">Acetylates the N-terminal alanine of ribosomal protein bS18.</text>
</comment>
<keyword evidence="2" id="KW-0012">Acyltransferase</keyword>
<dbReference type="Proteomes" id="UP000289260">
    <property type="component" value="Chromosome"/>
</dbReference>
<accession>A0A4P6KJG2</accession>
<dbReference type="OrthoDB" id="529907at2"/>
<name>A0A4P6KJG2_9MICO</name>
<dbReference type="KEGG" id="ltr:EVS81_03775"/>
<gene>
    <name evidence="5" type="primary">rimI</name>
    <name evidence="5" type="ORF">EVS81_03775</name>
</gene>
<evidence type="ECO:0000256" key="3">
    <source>
        <dbReference type="RuleBase" id="RU363094"/>
    </source>
</evidence>
<dbReference type="Gene3D" id="3.40.630.30">
    <property type="match status" value="1"/>
</dbReference>
<organism evidence="5 6">
    <name type="scientific">Leucobacter triazinivorans</name>
    <dbReference type="NCBI Taxonomy" id="1784719"/>
    <lineage>
        <taxon>Bacteria</taxon>
        <taxon>Bacillati</taxon>
        <taxon>Actinomycetota</taxon>
        <taxon>Actinomycetes</taxon>
        <taxon>Micrococcales</taxon>
        <taxon>Microbacteriaceae</taxon>
        <taxon>Leucobacter</taxon>
    </lineage>
</organism>
<comment type="similarity">
    <text evidence="3">Belongs to the acetyltransferase family. RimI subfamily.</text>
</comment>
<comment type="subcellular location">
    <subcellularLocation>
        <location evidence="3">Cytoplasm</location>
    </subcellularLocation>
</comment>
<reference evidence="5 6" key="1">
    <citation type="submission" date="2019-02" db="EMBL/GenBank/DDBJ databases">
        <authorList>
            <person name="Sun L."/>
            <person name="Pan D."/>
            <person name="Wu X."/>
        </authorList>
    </citation>
    <scope>NUCLEOTIDE SEQUENCE [LARGE SCALE GENOMIC DNA]</scope>
    <source>
        <strain evidence="5 6">JW-1</strain>
    </source>
</reference>
<dbReference type="CDD" id="cd04301">
    <property type="entry name" value="NAT_SF"/>
    <property type="match status" value="1"/>
</dbReference>
<evidence type="ECO:0000256" key="2">
    <source>
        <dbReference type="ARBA" id="ARBA00023315"/>
    </source>
</evidence>
<dbReference type="NCBIfam" id="TIGR01575">
    <property type="entry name" value="rimI"/>
    <property type="match status" value="1"/>
</dbReference>
<evidence type="ECO:0000256" key="1">
    <source>
        <dbReference type="ARBA" id="ARBA00022679"/>
    </source>
</evidence>
<keyword evidence="6" id="KW-1185">Reference proteome</keyword>
<dbReference type="GO" id="GO:0005737">
    <property type="term" value="C:cytoplasm"/>
    <property type="evidence" value="ECO:0007669"/>
    <property type="project" value="UniProtKB-SubCell"/>
</dbReference>
<feature type="domain" description="N-acetyltransferase" evidence="4">
    <location>
        <begin position="1"/>
        <end position="147"/>
    </location>
</feature>
<dbReference type="AlphaFoldDB" id="A0A4P6KJG2"/>
<proteinExistence type="inferred from homology"/>
<dbReference type="InterPro" id="IPR006464">
    <property type="entry name" value="AcTrfase_RimI/Ard1"/>
</dbReference>
<evidence type="ECO:0000313" key="6">
    <source>
        <dbReference type="Proteomes" id="UP000289260"/>
    </source>
</evidence>
<comment type="catalytic activity">
    <reaction evidence="3">
        <text>N-terminal L-alanyl-[ribosomal protein bS18] + acetyl-CoA = N-terminal N(alpha)-acetyl-L-alanyl-[ribosomal protein bS18] + CoA + H(+)</text>
        <dbReference type="Rhea" id="RHEA:43756"/>
        <dbReference type="Rhea" id="RHEA-COMP:10676"/>
        <dbReference type="Rhea" id="RHEA-COMP:10677"/>
        <dbReference type="ChEBI" id="CHEBI:15378"/>
        <dbReference type="ChEBI" id="CHEBI:57287"/>
        <dbReference type="ChEBI" id="CHEBI:57288"/>
        <dbReference type="ChEBI" id="CHEBI:64718"/>
        <dbReference type="ChEBI" id="CHEBI:83683"/>
        <dbReference type="EC" id="2.3.1.266"/>
    </reaction>
</comment>
<evidence type="ECO:0000313" key="5">
    <source>
        <dbReference type="EMBL" id="QBE50178.1"/>
    </source>
</evidence>
<dbReference type="EMBL" id="CP035806">
    <property type="protein sequence ID" value="QBE50178.1"/>
    <property type="molecule type" value="Genomic_DNA"/>
</dbReference>
<dbReference type="GO" id="GO:0008999">
    <property type="term" value="F:protein-N-terminal-alanine acetyltransferase activity"/>
    <property type="evidence" value="ECO:0007669"/>
    <property type="project" value="UniProtKB-EC"/>
</dbReference>
<dbReference type="PANTHER" id="PTHR43877:SF2">
    <property type="entry name" value="AMINOALKYLPHOSPHONATE N-ACETYLTRANSFERASE-RELATED"/>
    <property type="match status" value="1"/>
</dbReference>
<dbReference type="Pfam" id="PF00583">
    <property type="entry name" value="Acetyltransf_1"/>
    <property type="match status" value="1"/>
</dbReference>
<dbReference type="SUPFAM" id="SSF55729">
    <property type="entry name" value="Acyl-CoA N-acyltransferases (Nat)"/>
    <property type="match status" value="1"/>
</dbReference>
<dbReference type="PANTHER" id="PTHR43877">
    <property type="entry name" value="AMINOALKYLPHOSPHONATE N-ACETYLTRANSFERASE-RELATED-RELATED"/>
    <property type="match status" value="1"/>
</dbReference>
<dbReference type="InterPro" id="IPR016181">
    <property type="entry name" value="Acyl_CoA_acyltransferase"/>
</dbReference>
<evidence type="ECO:0000259" key="4">
    <source>
        <dbReference type="PROSITE" id="PS51186"/>
    </source>
</evidence>
<dbReference type="InterPro" id="IPR000182">
    <property type="entry name" value="GNAT_dom"/>
</dbReference>
<dbReference type="PROSITE" id="PS51186">
    <property type="entry name" value="GNAT"/>
    <property type="match status" value="1"/>
</dbReference>
<sequence>MRLRDAEIHDLDAIWAIESAVFGAEAWSREMMREELTAEHRRYLALVDAAGAVRGYAGLLAVGAEGDIQTIAVAPEARGGGNGRRLMDALLDEAVRCGVRSVFLEVRADNPVAQSLYRSLGFEEIAVRPRYYQPDGVDALVMKLEMKDRR</sequence>
<dbReference type="EC" id="2.3.1.266" evidence="3"/>
<dbReference type="InterPro" id="IPR050832">
    <property type="entry name" value="Bact_Acetyltransf"/>
</dbReference>